<dbReference type="InterPro" id="IPR001584">
    <property type="entry name" value="Integrase_cat-core"/>
</dbReference>
<feature type="region of interest" description="Disordered" evidence="24">
    <location>
        <begin position="571"/>
        <end position="634"/>
    </location>
</feature>
<comment type="caution">
    <text evidence="26">The sequence shown here is derived from an EMBL/GenBank/DDBJ whole genome shotgun (WGS) entry which is preliminary data.</text>
</comment>
<keyword evidence="12" id="KW-0067">ATP-binding</keyword>
<keyword evidence="9" id="KW-0064">Aspartyl protease</keyword>
<keyword evidence="7" id="KW-0479">Metal-binding</keyword>
<dbReference type="GO" id="GO:0046872">
    <property type="term" value="F:metal ion binding"/>
    <property type="evidence" value="ECO:0007669"/>
    <property type="project" value="UniProtKB-KW"/>
</dbReference>
<gene>
    <name evidence="26" type="ORF">PENDEC_c105G04416</name>
</gene>
<keyword evidence="4" id="KW-0645">Protease</keyword>
<keyword evidence="16" id="KW-0695">RNA-directed DNA polymerase</keyword>
<dbReference type="Pfam" id="PF25597">
    <property type="entry name" value="SH3_retrovirus"/>
    <property type="match status" value="1"/>
</dbReference>
<dbReference type="GO" id="GO:0006310">
    <property type="term" value="P:DNA recombination"/>
    <property type="evidence" value="ECO:0007669"/>
    <property type="project" value="UniProtKB-KW"/>
</dbReference>
<keyword evidence="14" id="KW-0694">RNA-binding</keyword>
<evidence type="ECO:0000256" key="3">
    <source>
        <dbReference type="ARBA" id="ARBA00022612"/>
    </source>
</evidence>
<dbReference type="CDD" id="cd09272">
    <property type="entry name" value="RNase_HI_RT_Ty1"/>
    <property type="match status" value="1"/>
</dbReference>
<evidence type="ECO:0000256" key="13">
    <source>
        <dbReference type="ARBA" id="ARBA00022842"/>
    </source>
</evidence>
<evidence type="ECO:0000256" key="6">
    <source>
        <dbReference type="ARBA" id="ARBA00022722"/>
    </source>
</evidence>
<proteinExistence type="predicted"/>
<feature type="non-terminal residue" evidence="26">
    <location>
        <position position="1267"/>
    </location>
</feature>
<evidence type="ECO:0000256" key="7">
    <source>
        <dbReference type="ARBA" id="ARBA00022723"/>
    </source>
</evidence>
<dbReference type="SUPFAM" id="SSF53098">
    <property type="entry name" value="Ribonuclease H-like"/>
    <property type="match status" value="1"/>
</dbReference>
<keyword evidence="2" id="KW-0815">Transposition</keyword>
<dbReference type="GO" id="GO:0032196">
    <property type="term" value="P:transposition"/>
    <property type="evidence" value="ECO:0007669"/>
    <property type="project" value="UniProtKB-KW"/>
</dbReference>
<evidence type="ECO:0000256" key="17">
    <source>
        <dbReference type="ARBA" id="ARBA00022932"/>
    </source>
</evidence>
<dbReference type="OrthoDB" id="3799035at2759"/>
<reference evidence="27" key="1">
    <citation type="journal article" date="2017" name="Nat. Microbiol.">
        <title>Global analysis of biosynthetic gene clusters reveals vast potential of secondary metabolite production in Penicillium species.</title>
        <authorList>
            <person name="Nielsen J.C."/>
            <person name="Grijseels S."/>
            <person name="Prigent S."/>
            <person name="Ji B."/>
            <person name="Dainat J."/>
            <person name="Nielsen K.F."/>
            <person name="Frisvad J.C."/>
            <person name="Workman M."/>
            <person name="Nielsen J."/>
        </authorList>
    </citation>
    <scope>NUCLEOTIDE SEQUENCE [LARGE SCALE GENOMIC DNA]</scope>
    <source>
        <strain evidence="27">IBT 11843</strain>
    </source>
</reference>
<evidence type="ECO:0000256" key="21">
    <source>
        <dbReference type="ARBA" id="ARBA00023268"/>
    </source>
</evidence>
<evidence type="ECO:0000259" key="25">
    <source>
        <dbReference type="PROSITE" id="PS50994"/>
    </source>
</evidence>
<dbReference type="GO" id="GO:0004519">
    <property type="term" value="F:endonuclease activity"/>
    <property type="evidence" value="ECO:0007669"/>
    <property type="project" value="UniProtKB-KW"/>
</dbReference>
<dbReference type="GO" id="GO:0015074">
    <property type="term" value="P:DNA integration"/>
    <property type="evidence" value="ECO:0007669"/>
    <property type="project" value="UniProtKB-KW"/>
</dbReference>
<dbReference type="GO" id="GO:0003887">
    <property type="term" value="F:DNA-directed DNA polymerase activity"/>
    <property type="evidence" value="ECO:0007669"/>
    <property type="project" value="UniProtKB-KW"/>
</dbReference>
<evidence type="ECO:0000256" key="11">
    <source>
        <dbReference type="ARBA" id="ARBA00022801"/>
    </source>
</evidence>
<feature type="region of interest" description="Disordered" evidence="24">
    <location>
        <begin position="534"/>
        <end position="556"/>
    </location>
</feature>
<evidence type="ECO:0000256" key="1">
    <source>
        <dbReference type="ARBA" id="ARBA00002180"/>
    </source>
</evidence>
<dbReference type="GO" id="GO:0005634">
    <property type="term" value="C:nucleus"/>
    <property type="evidence" value="ECO:0007669"/>
    <property type="project" value="UniProtKB-ARBA"/>
</dbReference>
<dbReference type="GO" id="GO:0005524">
    <property type="term" value="F:ATP binding"/>
    <property type="evidence" value="ECO:0007669"/>
    <property type="project" value="UniProtKB-KW"/>
</dbReference>
<dbReference type="InterPro" id="IPR057670">
    <property type="entry name" value="SH3_retrovirus"/>
</dbReference>
<organism evidence="26 27">
    <name type="scientific">Penicillium decumbens</name>
    <dbReference type="NCBI Taxonomy" id="69771"/>
    <lineage>
        <taxon>Eukaryota</taxon>
        <taxon>Fungi</taxon>
        <taxon>Dikarya</taxon>
        <taxon>Ascomycota</taxon>
        <taxon>Pezizomycotina</taxon>
        <taxon>Eurotiomycetes</taxon>
        <taxon>Eurotiomycetidae</taxon>
        <taxon>Eurotiales</taxon>
        <taxon>Aspergillaceae</taxon>
        <taxon>Penicillium</taxon>
    </lineage>
</organism>
<evidence type="ECO:0000256" key="24">
    <source>
        <dbReference type="SAM" id="MobiDB-lite"/>
    </source>
</evidence>
<evidence type="ECO:0000256" key="16">
    <source>
        <dbReference type="ARBA" id="ARBA00022918"/>
    </source>
</evidence>
<evidence type="ECO:0000256" key="8">
    <source>
        <dbReference type="ARBA" id="ARBA00022741"/>
    </source>
</evidence>
<evidence type="ECO:0000313" key="27">
    <source>
        <dbReference type="Proteomes" id="UP000191522"/>
    </source>
</evidence>
<dbReference type="GO" id="GO:0003964">
    <property type="term" value="F:RNA-directed DNA polymerase activity"/>
    <property type="evidence" value="ECO:0007669"/>
    <property type="project" value="UniProtKB-KW"/>
</dbReference>
<dbReference type="GO" id="GO:0003677">
    <property type="term" value="F:DNA binding"/>
    <property type="evidence" value="ECO:0007669"/>
    <property type="project" value="UniProtKB-KW"/>
</dbReference>
<keyword evidence="3" id="KW-1188">Viral release from host cell</keyword>
<keyword evidence="19" id="KW-0238">DNA-binding</keyword>
<dbReference type="STRING" id="69771.A0A1V6NJW9"/>
<dbReference type="PANTHER" id="PTHR42648">
    <property type="entry name" value="TRANSPOSASE, PUTATIVE-RELATED"/>
    <property type="match status" value="1"/>
</dbReference>
<evidence type="ECO:0000256" key="4">
    <source>
        <dbReference type="ARBA" id="ARBA00022670"/>
    </source>
</evidence>
<dbReference type="Proteomes" id="UP000191522">
    <property type="component" value="Unassembled WGS sequence"/>
</dbReference>
<dbReference type="Gene3D" id="3.30.420.10">
    <property type="entry name" value="Ribonuclease H-like superfamily/Ribonuclease H"/>
    <property type="match status" value="1"/>
</dbReference>
<dbReference type="SUPFAM" id="SSF56672">
    <property type="entry name" value="DNA/RNA polymerases"/>
    <property type="match status" value="1"/>
</dbReference>
<dbReference type="GO" id="GO:0006508">
    <property type="term" value="P:proteolysis"/>
    <property type="evidence" value="ECO:0007669"/>
    <property type="project" value="UniProtKB-KW"/>
</dbReference>
<keyword evidence="21" id="KW-0511">Multifunctional enzyme</keyword>
<keyword evidence="17" id="KW-0808">Transferase</keyword>
<dbReference type="Pfam" id="PF22936">
    <property type="entry name" value="Pol_BBD"/>
    <property type="match status" value="1"/>
</dbReference>
<evidence type="ECO:0000256" key="20">
    <source>
        <dbReference type="ARBA" id="ARBA00023172"/>
    </source>
</evidence>
<evidence type="ECO:0000256" key="2">
    <source>
        <dbReference type="ARBA" id="ARBA00022578"/>
    </source>
</evidence>
<evidence type="ECO:0000256" key="14">
    <source>
        <dbReference type="ARBA" id="ARBA00022884"/>
    </source>
</evidence>
<keyword evidence="11" id="KW-0378">Hydrolase</keyword>
<comment type="catalytic activity">
    <reaction evidence="23">
        <text>DNA(n) + a 2'-deoxyribonucleoside 5'-triphosphate = DNA(n+1) + diphosphate</text>
        <dbReference type="Rhea" id="RHEA:22508"/>
        <dbReference type="Rhea" id="RHEA-COMP:17339"/>
        <dbReference type="Rhea" id="RHEA-COMP:17340"/>
        <dbReference type="ChEBI" id="CHEBI:33019"/>
        <dbReference type="ChEBI" id="CHEBI:61560"/>
        <dbReference type="ChEBI" id="CHEBI:173112"/>
        <dbReference type="EC" id="2.7.7.7"/>
    </reaction>
</comment>
<accession>A0A1V6NJW9</accession>
<evidence type="ECO:0000256" key="12">
    <source>
        <dbReference type="ARBA" id="ARBA00022840"/>
    </source>
</evidence>
<dbReference type="PROSITE" id="PS50994">
    <property type="entry name" value="INTEGRASE"/>
    <property type="match status" value="1"/>
</dbReference>
<feature type="compositionally biased region" description="Low complexity" evidence="24">
    <location>
        <begin position="534"/>
        <end position="546"/>
    </location>
</feature>
<evidence type="ECO:0000256" key="9">
    <source>
        <dbReference type="ARBA" id="ARBA00022750"/>
    </source>
</evidence>
<dbReference type="InterPro" id="IPR012337">
    <property type="entry name" value="RNaseH-like_sf"/>
</dbReference>
<keyword evidence="18" id="KW-0917">Virion maturation</keyword>
<dbReference type="InterPro" id="IPR054722">
    <property type="entry name" value="PolX-like_BBD"/>
</dbReference>
<evidence type="ECO:0000256" key="19">
    <source>
        <dbReference type="ARBA" id="ARBA00023125"/>
    </source>
</evidence>
<evidence type="ECO:0000256" key="10">
    <source>
        <dbReference type="ARBA" id="ARBA00022759"/>
    </source>
</evidence>
<name>A0A1V6NJW9_PENDC</name>
<evidence type="ECO:0000256" key="18">
    <source>
        <dbReference type="ARBA" id="ARBA00023113"/>
    </source>
</evidence>
<dbReference type="AlphaFoldDB" id="A0A1V6NJW9"/>
<feature type="domain" description="Integrase catalytic" evidence="25">
    <location>
        <begin position="189"/>
        <end position="372"/>
    </location>
</feature>
<dbReference type="PANTHER" id="PTHR42648:SF11">
    <property type="entry name" value="TRANSPOSON TY4-P GAG-POL POLYPROTEIN"/>
    <property type="match status" value="1"/>
</dbReference>
<feature type="region of interest" description="Disordered" evidence="24">
    <location>
        <begin position="679"/>
        <end position="707"/>
    </location>
</feature>
<keyword evidence="17" id="KW-0239">DNA-directed DNA polymerase</keyword>
<keyword evidence="8" id="KW-0547">Nucleotide-binding</keyword>
<keyword evidence="5" id="KW-0548">Nucleotidyltransferase</keyword>
<evidence type="ECO:0000313" key="26">
    <source>
        <dbReference type="EMBL" id="OQD64950.1"/>
    </source>
</evidence>
<dbReference type="InterPro" id="IPR036397">
    <property type="entry name" value="RNaseH_sf"/>
</dbReference>
<keyword evidence="27" id="KW-1185">Reference proteome</keyword>
<keyword evidence="13" id="KW-0460">Magnesium</keyword>
<dbReference type="OMA" id="ENGHIFK"/>
<dbReference type="GO" id="GO:0004190">
    <property type="term" value="F:aspartic-type endopeptidase activity"/>
    <property type="evidence" value="ECO:0007669"/>
    <property type="project" value="UniProtKB-KW"/>
</dbReference>
<feature type="compositionally biased region" description="Polar residues" evidence="24">
    <location>
        <begin position="613"/>
        <end position="632"/>
    </location>
</feature>
<evidence type="ECO:0000256" key="15">
    <source>
        <dbReference type="ARBA" id="ARBA00022908"/>
    </source>
</evidence>
<feature type="region of interest" description="Disordered" evidence="24">
    <location>
        <begin position="642"/>
        <end position="661"/>
    </location>
</feature>
<keyword evidence="20" id="KW-0233">DNA recombination</keyword>
<dbReference type="EMBL" id="MDYL01000105">
    <property type="protein sequence ID" value="OQD64950.1"/>
    <property type="molecule type" value="Genomic_DNA"/>
</dbReference>
<comment type="catalytic activity">
    <reaction evidence="22">
        <text>DNA(n) + a 2'-deoxyribonucleoside 5'-triphosphate = DNA(n+1) + diphosphate</text>
        <dbReference type="Rhea" id="RHEA:22508"/>
        <dbReference type="Rhea" id="RHEA-COMP:17339"/>
        <dbReference type="Rhea" id="RHEA-COMP:17340"/>
        <dbReference type="ChEBI" id="CHEBI:33019"/>
        <dbReference type="ChEBI" id="CHEBI:61560"/>
        <dbReference type="ChEBI" id="CHEBI:173112"/>
        <dbReference type="EC" id="2.7.7.49"/>
    </reaction>
</comment>
<evidence type="ECO:0000256" key="5">
    <source>
        <dbReference type="ARBA" id="ARBA00022695"/>
    </source>
</evidence>
<keyword evidence="6" id="KW-0540">Nuclease</keyword>
<dbReference type="InterPro" id="IPR039537">
    <property type="entry name" value="Retrotran_Ty1/copia-like"/>
</dbReference>
<dbReference type="Pfam" id="PF07727">
    <property type="entry name" value="RVT_2"/>
    <property type="match status" value="1"/>
</dbReference>
<keyword evidence="10" id="KW-0255">Endonuclease</keyword>
<keyword evidence="15" id="KW-0229">DNA integration</keyword>
<evidence type="ECO:0000256" key="22">
    <source>
        <dbReference type="ARBA" id="ARBA00048173"/>
    </source>
</evidence>
<protein>
    <recommendedName>
        <fullName evidence="25">Integrase catalytic domain-containing protein</fullName>
    </recommendedName>
</protein>
<feature type="compositionally biased region" description="Pro residues" evidence="24">
    <location>
        <begin position="647"/>
        <end position="661"/>
    </location>
</feature>
<feature type="compositionally biased region" description="Basic and acidic residues" evidence="24">
    <location>
        <begin position="689"/>
        <end position="699"/>
    </location>
</feature>
<evidence type="ECO:0000256" key="23">
    <source>
        <dbReference type="ARBA" id="ARBA00049244"/>
    </source>
</evidence>
<dbReference type="InterPro" id="IPR043502">
    <property type="entry name" value="DNA/RNA_pol_sf"/>
</dbReference>
<dbReference type="InterPro" id="IPR013103">
    <property type="entry name" value="RVT_2"/>
</dbReference>
<sequence length="1267" mass="141264">MSAGKDWLYDTGSDSHICADKTAFICYDEYTPTEKPFEWVTSGGTKAKAQGYGKVKLSMLTKAGAINDIIFDAVYYPGIRFSIFGAEKGRKDLGIAYNGIDNTLCDTTNGDQVIGKIDIKHNLPWIRHYGLNPVVAAAISPQLAHRRLGHAGTPKLRINEARLDDTVSHTDGDEFNCEPCRLGKSKKVISRTPQVRAEKAGQFIHADLQHMEPTGIGGRRYTLVITDDASQARFVIHLKTKDQASPEMTTFAKTVKNCTGQYPQEWRIDGGLEFMTFYKWAKAEGLSVQPSAAYAHEQNGISEMSGQMLMRTARVMMIDAGAPAYLWPEALQTAAYINNRLRKPGSDQSLLEKWRHDLGMRELPTTLSHLRAWYCAAYVNIPPEKRVKAMKMKPRAWAGYLVGYEGENGHLFRIYNPASRKILVTRDVSFWEGDTTCRPLCDHPLDAPVSEPVNDFTQVEQEDVILHPSGINEPPRRLLPESTSIQAPRAPEPTLIPAPTMVNLPLRPFHQQPINFAPPRPDTLELPTLRFQPQVQPQVQHQAQPQHQHHAQRNRTALPRPMARIEEMPEFRGAPSSSPDPITEPPAAPQPRRTVERPPKKRLHRTGGDTGESRPQQSQTISPDPTSGQSSEDYPIMGERTIVEETPGPPPMPEATPLPTPPPALPGAFPAPILQPSLRRTSRSTAGKPAERYDSEDYGKYGTRKPSASAAMNDRWEDDIGETGLCFASTELRIKAHTIPIPTSYKAAMASDYADEWYKAMETQIGKITDAQAYKVVDRPSNARILPGKWVYDVKGDIDGYLKEFRARWVVCGNRQRHGYDFDESYAPVATDRAVKLYLCMIAKWRLKVKQFDMIAAYLNAAIDDRVVYMKQPTGFGDQNKVWLLVQALYGLKQAAFLWYDCFTEALAELGFKPLPDDICVYIKHDASSYIIIYVDDALVAARSDQEIDDVLASLGDKFKMKVFAPEKFLGCGIKFDDGLVILDQRAYAEEFVESQGMTNASPAVIPMSKGYVGSLIKTGEPTDEPRDEVQSPATLTKFVELVGKAAWLASKTRPDMALAVAKLQQRTTKATKDDIAAGKHLVRYVKGTLNAHLVFGASGDGLIGYVDTSFADNPDRKSTLGWMFFFNGTPISWISKKQAVPAGSSTQAEYMAYEDAVREAIFLAKLARDMGLRPFTHNSDEPAKEPDNAVPICTDSDNAIILAGQKGYRRATRHYDIKWHIIRHAIEMQWVKLVIIPSAMNVADGLTKPLEKDAFNAFKDMLKSMD</sequence>
<comment type="function">
    <text evidence="1">The aspartyl protease (PR) mediates the proteolytic cleavages of the Gag and Gag-Pol polyproteins after assembly of the VLP.</text>
</comment>
<dbReference type="GO" id="GO:0003723">
    <property type="term" value="F:RNA binding"/>
    <property type="evidence" value="ECO:0007669"/>
    <property type="project" value="UniProtKB-KW"/>
</dbReference>